<feature type="domain" description="HD" evidence="2">
    <location>
        <begin position="137"/>
        <end position="255"/>
    </location>
</feature>
<dbReference type="InterPro" id="IPR003607">
    <property type="entry name" value="HD/PDEase_dom"/>
</dbReference>
<proteinExistence type="predicted"/>
<protein>
    <recommendedName>
        <fullName evidence="2">HD domain-containing protein</fullName>
    </recommendedName>
</protein>
<evidence type="ECO:0000259" key="2">
    <source>
        <dbReference type="PROSITE" id="PS51831"/>
    </source>
</evidence>
<reference evidence="3" key="1">
    <citation type="journal article" date="2015" name="Nature">
        <title>Complex archaea that bridge the gap between prokaryotes and eukaryotes.</title>
        <authorList>
            <person name="Spang A."/>
            <person name="Saw J.H."/>
            <person name="Jorgensen S.L."/>
            <person name="Zaremba-Niedzwiedzka K."/>
            <person name="Martijn J."/>
            <person name="Lind A.E."/>
            <person name="van Eijk R."/>
            <person name="Schleper C."/>
            <person name="Guy L."/>
            <person name="Ettema T.J."/>
        </authorList>
    </citation>
    <scope>NUCLEOTIDE SEQUENCE</scope>
</reference>
<sequence length="258" mass="29924">MINMDLNENIEKINQKFKSYNLRFRSHEDIIIIDEKFVISSNPKLKQELKDIYSIIFNWDQKFWYIGDIGIKNLKSNKLKVEPSHNLDELKKKLMVIIEIVKDAEIKNLIYNLLKKYPKFFEVPCAIVYHHNYIGGLLEHTVQTCNIALSIADTLSEDLEIDIDLLVAGAIFHDIGKINCYKYKDGKIEATTILVEQDHIINGIKIVSQDFSHEKLDEIIHIIASHHNLKEWGSPIQPKSNEAWIIHFSENLSSKILG</sequence>
<dbReference type="PANTHER" id="PTHR37294:SF1">
    <property type="entry name" value="3'-5' EXORIBONUCLEASE YHAM"/>
    <property type="match status" value="1"/>
</dbReference>
<comment type="caution">
    <text evidence="3">The sequence shown here is derived from an EMBL/GenBank/DDBJ whole genome shotgun (WGS) entry which is preliminary data.</text>
</comment>
<dbReference type="Pfam" id="PF01966">
    <property type="entry name" value="HD"/>
    <property type="match status" value="1"/>
</dbReference>
<dbReference type="Gene3D" id="1.10.3210.10">
    <property type="entry name" value="Hypothetical protein af1432"/>
    <property type="match status" value="1"/>
</dbReference>
<organism evidence="3">
    <name type="scientific">marine sediment metagenome</name>
    <dbReference type="NCBI Taxonomy" id="412755"/>
    <lineage>
        <taxon>unclassified sequences</taxon>
        <taxon>metagenomes</taxon>
        <taxon>ecological metagenomes</taxon>
    </lineage>
</organism>
<name>A0A0F9MMH9_9ZZZZ</name>
<dbReference type="EMBL" id="LAZR01008549">
    <property type="protein sequence ID" value="KKM78065.1"/>
    <property type="molecule type" value="Genomic_DNA"/>
</dbReference>
<evidence type="ECO:0000313" key="3">
    <source>
        <dbReference type="EMBL" id="KKM78065.1"/>
    </source>
</evidence>
<dbReference type="GO" id="GO:0016787">
    <property type="term" value="F:hydrolase activity"/>
    <property type="evidence" value="ECO:0007669"/>
    <property type="project" value="UniProtKB-KW"/>
</dbReference>
<dbReference type="SUPFAM" id="SSF109604">
    <property type="entry name" value="HD-domain/PDEase-like"/>
    <property type="match status" value="1"/>
</dbReference>
<dbReference type="CDD" id="cd00077">
    <property type="entry name" value="HDc"/>
    <property type="match status" value="1"/>
</dbReference>
<evidence type="ECO:0000256" key="1">
    <source>
        <dbReference type="ARBA" id="ARBA00022801"/>
    </source>
</evidence>
<gene>
    <name evidence="3" type="ORF">LCGC14_1363690</name>
</gene>
<dbReference type="GO" id="GO:0031125">
    <property type="term" value="P:rRNA 3'-end processing"/>
    <property type="evidence" value="ECO:0007669"/>
    <property type="project" value="TreeGrafter"/>
</dbReference>
<dbReference type="PANTHER" id="PTHR37294">
    <property type="entry name" value="3'-5' EXORIBONUCLEASE YHAM"/>
    <property type="match status" value="1"/>
</dbReference>
<keyword evidence="1" id="KW-0378">Hydrolase</keyword>
<dbReference type="InterPro" id="IPR006675">
    <property type="entry name" value="HDIG_dom"/>
</dbReference>
<dbReference type="AlphaFoldDB" id="A0A0F9MMH9"/>
<accession>A0A0F9MMH9</accession>
<dbReference type="NCBIfam" id="TIGR00277">
    <property type="entry name" value="HDIG"/>
    <property type="match status" value="1"/>
</dbReference>
<dbReference type="InterPro" id="IPR006674">
    <property type="entry name" value="HD_domain"/>
</dbReference>
<dbReference type="InterPro" id="IPR050798">
    <property type="entry name" value="YhaM_exoribonuc/phosphodiest"/>
</dbReference>
<dbReference type="PROSITE" id="PS51831">
    <property type="entry name" value="HD"/>
    <property type="match status" value="1"/>
</dbReference>